<evidence type="ECO:0000256" key="5">
    <source>
        <dbReference type="ARBA" id="ARBA00023004"/>
    </source>
</evidence>
<evidence type="ECO:0000259" key="7">
    <source>
        <dbReference type="PROSITE" id="PS51918"/>
    </source>
</evidence>
<dbReference type="InterPro" id="IPR017200">
    <property type="entry name" value="PqqE-like"/>
</dbReference>
<feature type="domain" description="Radical SAM core" evidence="7">
    <location>
        <begin position="3"/>
        <end position="217"/>
    </location>
</feature>
<evidence type="ECO:0000256" key="4">
    <source>
        <dbReference type="ARBA" id="ARBA00022723"/>
    </source>
</evidence>
<dbReference type="Proteomes" id="UP000000517">
    <property type="component" value="Chromosome"/>
</dbReference>
<dbReference type="STRING" id="59374.FSU_0293"/>
<sequence>MNEVYGMIVSWMTTNKCNLTCKHCYQDAGENKSAELTTDEALKLIDEIAKAGFKIMIFSGGEPMTRPDIVELVAHARERGLRPVFGTNGTLITHDLAFMLKEAGAMAMGISVDSIDPARHNDFRGLPNAFELTLMGIENCKAAGLPFQIHTTIMDWNQNEIFDIMDWVKEIGAVNHQIFFLIPVGRGKEIEGHALRVAEYEGLLRKIMEKSRTLGIPVKPTCAPQFLRIADQLDIKTRYSRGCLAGLDYCIVSPIGKVRPCAYMMEEAGDVHDTPFDEIWANAEIFKQLRTKAYKGACSKCKFNDRCGGCRARAAYYHDGDFMQEDSYCAYGRGLK</sequence>
<keyword evidence="4" id="KW-0479">Metal-binding</keyword>
<dbReference type="SFLD" id="SFLDG01386">
    <property type="entry name" value="main_SPASM_domain-containing"/>
    <property type="match status" value="1"/>
</dbReference>
<dbReference type="NCBIfam" id="TIGR04085">
    <property type="entry name" value="rSAM_more_4Fe4S"/>
    <property type="match status" value="1"/>
</dbReference>
<dbReference type="SFLD" id="SFLDS00029">
    <property type="entry name" value="Radical_SAM"/>
    <property type="match status" value="1"/>
</dbReference>
<reference evidence="9" key="1">
    <citation type="submission" date="2010-08" db="EMBL/GenBank/DDBJ databases">
        <title>Complete sequence of Fibrobacter succinogenes subsp. succinogenes S85.</title>
        <authorList>
            <person name="Durkin A.S."/>
            <person name="Nelson K.E."/>
            <person name="Morrison M."/>
            <person name="Forsberg C.W."/>
            <person name="Wilson D.B."/>
            <person name="Russell J.B."/>
            <person name="Cann I.K.O."/>
            <person name="Mackie R.I."/>
            <person name="White B.A."/>
        </authorList>
    </citation>
    <scope>NUCLEOTIDE SEQUENCE [LARGE SCALE GENOMIC DNA]</scope>
    <source>
        <strain evidence="9">ATCC 19169 / S85</strain>
    </source>
</reference>
<dbReference type="GO" id="GO:0003824">
    <property type="term" value="F:catalytic activity"/>
    <property type="evidence" value="ECO:0007669"/>
    <property type="project" value="InterPro"/>
</dbReference>
<dbReference type="PATRIC" id="fig|59374.8.peg.286"/>
<proteinExistence type="predicted"/>
<dbReference type="InterPro" id="IPR050377">
    <property type="entry name" value="Radical_SAM_PqqE_MftC-like"/>
</dbReference>
<dbReference type="CDD" id="cd01335">
    <property type="entry name" value="Radical_SAM"/>
    <property type="match status" value="1"/>
</dbReference>
<dbReference type="HOGENOM" id="CLU_009273_4_0_0"/>
<dbReference type="eggNOG" id="COG0535">
    <property type="taxonomic scope" value="Bacteria"/>
</dbReference>
<gene>
    <name evidence="8" type="ordered locus">FSU_0293</name>
</gene>
<dbReference type="EMBL" id="CP002158">
    <property type="protein sequence ID" value="ADL25143.1"/>
    <property type="molecule type" value="Genomic_DNA"/>
</dbReference>
<comment type="cofactor">
    <cofactor evidence="1">
        <name>[4Fe-4S] cluster</name>
        <dbReference type="ChEBI" id="CHEBI:49883"/>
    </cofactor>
</comment>
<keyword evidence="5" id="KW-0408">Iron</keyword>
<accession>D9S5P6</accession>
<dbReference type="Pfam" id="PF13186">
    <property type="entry name" value="SPASM"/>
    <property type="match status" value="1"/>
</dbReference>
<dbReference type="SUPFAM" id="SSF102114">
    <property type="entry name" value="Radical SAM enzymes"/>
    <property type="match status" value="1"/>
</dbReference>
<dbReference type="InterPro" id="IPR006638">
    <property type="entry name" value="Elp3/MiaA/NifB-like_rSAM"/>
</dbReference>
<name>D9S5P6_FIBSS</name>
<dbReference type="InterPro" id="IPR058240">
    <property type="entry name" value="rSAM_sf"/>
</dbReference>
<protein>
    <submittedName>
        <fullName evidence="8">Radical SAM domain protein</fullName>
    </submittedName>
</protein>
<dbReference type="SMART" id="SM00729">
    <property type="entry name" value="Elp3"/>
    <property type="match status" value="1"/>
</dbReference>
<dbReference type="GO" id="GO:0051539">
    <property type="term" value="F:4 iron, 4 sulfur cluster binding"/>
    <property type="evidence" value="ECO:0007669"/>
    <property type="project" value="UniProtKB-KW"/>
</dbReference>
<dbReference type="PANTHER" id="PTHR11228">
    <property type="entry name" value="RADICAL SAM DOMAIN PROTEIN"/>
    <property type="match status" value="1"/>
</dbReference>
<evidence type="ECO:0000256" key="6">
    <source>
        <dbReference type="ARBA" id="ARBA00023014"/>
    </source>
</evidence>
<dbReference type="CDD" id="cd21123">
    <property type="entry name" value="SPASM_MftC-like"/>
    <property type="match status" value="1"/>
</dbReference>
<dbReference type="PROSITE" id="PS51918">
    <property type="entry name" value="RADICAL_SAM"/>
    <property type="match status" value="1"/>
</dbReference>
<evidence type="ECO:0000313" key="8">
    <source>
        <dbReference type="EMBL" id="ADL25143.1"/>
    </source>
</evidence>
<dbReference type="NCBIfam" id="TIGR04055">
    <property type="entry name" value="rSAM_NirJ2"/>
    <property type="match status" value="1"/>
</dbReference>
<dbReference type="InterPro" id="IPR027633">
    <property type="entry name" value="rSAM_NirJ2"/>
</dbReference>
<dbReference type="Pfam" id="PF04055">
    <property type="entry name" value="Radical_SAM"/>
    <property type="match status" value="1"/>
</dbReference>
<organism evidence="8 9">
    <name type="scientific">Fibrobacter succinogenes (strain ATCC 19169 / S85)</name>
    <dbReference type="NCBI Taxonomy" id="59374"/>
    <lineage>
        <taxon>Bacteria</taxon>
        <taxon>Pseudomonadati</taxon>
        <taxon>Fibrobacterota</taxon>
        <taxon>Fibrobacteria</taxon>
        <taxon>Fibrobacterales</taxon>
        <taxon>Fibrobacteraceae</taxon>
        <taxon>Fibrobacter</taxon>
    </lineage>
</organism>
<dbReference type="SFLD" id="SFLDG01067">
    <property type="entry name" value="SPASM/twitch_domain_containing"/>
    <property type="match status" value="1"/>
</dbReference>
<dbReference type="InterPro" id="IPR007197">
    <property type="entry name" value="rSAM"/>
</dbReference>
<dbReference type="AlphaFoldDB" id="D9S5P6"/>
<evidence type="ECO:0000313" key="9">
    <source>
        <dbReference type="Proteomes" id="UP000000517"/>
    </source>
</evidence>
<dbReference type="Gene3D" id="3.20.20.70">
    <property type="entry name" value="Aldolase class I"/>
    <property type="match status" value="1"/>
</dbReference>
<dbReference type="InterPro" id="IPR013785">
    <property type="entry name" value="Aldolase_TIM"/>
</dbReference>
<keyword evidence="6" id="KW-0411">Iron-sulfur</keyword>
<evidence type="ECO:0000256" key="3">
    <source>
        <dbReference type="ARBA" id="ARBA00022691"/>
    </source>
</evidence>
<evidence type="ECO:0000256" key="1">
    <source>
        <dbReference type="ARBA" id="ARBA00001966"/>
    </source>
</evidence>
<keyword evidence="3" id="KW-0949">S-adenosyl-L-methionine</keyword>
<evidence type="ECO:0000256" key="2">
    <source>
        <dbReference type="ARBA" id="ARBA00022485"/>
    </source>
</evidence>
<dbReference type="KEGG" id="fsc:FSU_0293"/>
<dbReference type="InterPro" id="IPR023885">
    <property type="entry name" value="4Fe4S-binding_SPASM_dom"/>
</dbReference>
<dbReference type="PIRSF" id="PIRSF037420">
    <property type="entry name" value="PQQ_syn_pqqE"/>
    <property type="match status" value="1"/>
</dbReference>
<dbReference type="GO" id="GO:0046872">
    <property type="term" value="F:metal ion binding"/>
    <property type="evidence" value="ECO:0007669"/>
    <property type="project" value="UniProtKB-KW"/>
</dbReference>
<keyword evidence="2" id="KW-0004">4Fe-4S</keyword>
<dbReference type="PANTHER" id="PTHR11228:SF34">
    <property type="entry name" value="TUNGSTEN-CONTAINING ALDEHYDE FERREDOXIN OXIDOREDUCTASE COFACTOR MODIFYING PROTEIN"/>
    <property type="match status" value="1"/>
</dbReference>